<evidence type="ECO:0000256" key="1">
    <source>
        <dbReference type="ARBA" id="ARBA00022598"/>
    </source>
</evidence>
<dbReference type="KEGG" id="ccb:Clocel_3371"/>
<feature type="domain" description="Glutathionylspermidine synthase pre-ATP-grasp-like" evidence="6">
    <location>
        <begin position="36"/>
        <end position="409"/>
    </location>
</feature>
<name>D9SV76_CLOC7</name>
<dbReference type="RefSeq" id="WP_010073449.1">
    <property type="nucleotide sequence ID" value="NC_014393.1"/>
</dbReference>
<gene>
    <name evidence="7" type="ordered locus">Clocel_3371</name>
</gene>
<keyword evidence="2" id="KW-0479">Metal-binding</keyword>
<feature type="domain" description="Glutathionylspermidine synthase pre-ATP-grasp-like" evidence="6">
    <location>
        <begin position="447"/>
        <end position="822"/>
    </location>
</feature>
<keyword evidence="1" id="KW-0436">Ligase</keyword>
<dbReference type="Proteomes" id="UP000002730">
    <property type="component" value="Chromosome"/>
</dbReference>
<reference evidence="7 8" key="1">
    <citation type="submission" date="2010-08" db="EMBL/GenBank/DDBJ databases">
        <title>Complete sequence of Clostridium cellulovorans 743B.</title>
        <authorList>
            <consortium name="US DOE Joint Genome Institute"/>
            <person name="Lucas S."/>
            <person name="Copeland A."/>
            <person name="Lapidus A."/>
            <person name="Cheng J.-F."/>
            <person name="Bruce D."/>
            <person name="Goodwin L."/>
            <person name="Pitluck S."/>
            <person name="Chertkov O."/>
            <person name="Detter J.C."/>
            <person name="Han C."/>
            <person name="Tapia R."/>
            <person name="Land M."/>
            <person name="Hauser L."/>
            <person name="Chang Y.-J."/>
            <person name="Jeffries C."/>
            <person name="Kyrpides N."/>
            <person name="Ivanova N."/>
            <person name="Mikhailova N."/>
            <person name="Hemme C.L."/>
            <person name="Woyke T."/>
        </authorList>
    </citation>
    <scope>NUCLEOTIDE SEQUENCE [LARGE SCALE GENOMIC DNA]</scope>
    <source>
        <strain evidence="8">ATCC 35296 / DSM 3052 / OCM 3 / 743B</strain>
    </source>
</reference>
<keyword evidence="3" id="KW-0547">Nucleotide-binding</keyword>
<dbReference type="Gene3D" id="3.30.1490.330">
    <property type="match status" value="2"/>
</dbReference>
<dbReference type="STRING" id="573061.Clocel_3371"/>
<dbReference type="GO" id="GO:0005524">
    <property type="term" value="F:ATP binding"/>
    <property type="evidence" value="ECO:0007669"/>
    <property type="project" value="UniProtKB-KW"/>
</dbReference>
<organism evidence="7 8">
    <name type="scientific">Clostridium cellulovorans (strain ATCC 35296 / DSM 3052 / OCM 3 / 743B)</name>
    <dbReference type="NCBI Taxonomy" id="573061"/>
    <lineage>
        <taxon>Bacteria</taxon>
        <taxon>Bacillati</taxon>
        <taxon>Bacillota</taxon>
        <taxon>Clostridia</taxon>
        <taxon>Eubacteriales</taxon>
        <taxon>Clostridiaceae</taxon>
        <taxon>Clostridium</taxon>
    </lineage>
</organism>
<protein>
    <submittedName>
        <fullName evidence="7">Glutathionylspermidine synthase</fullName>
    </submittedName>
</protein>
<evidence type="ECO:0000256" key="4">
    <source>
        <dbReference type="ARBA" id="ARBA00022840"/>
    </source>
</evidence>
<proteinExistence type="predicted"/>
<evidence type="ECO:0000256" key="3">
    <source>
        <dbReference type="ARBA" id="ARBA00022741"/>
    </source>
</evidence>
<keyword evidence="4" id="KW-0067">ATP-binding</keyword>
<dbReference type="eggNOG" id="COG2308">
    <property type="taxonomic scope" value="Bacteria"/>
</dbReference>
<evidence type="ECO:0000259" key="6">
    <source>
        <dbReference type="Pfam" id="PF03738"/>
    </source>
</evidence>
<accession>D9SV76</accession>
<keyword evidence="5" id="KW-0460">Magnesium</keyword>
<sequence length="823" mass="96796">MCKQHIYHKFLFDYNMVNSTRGKEVFTPTPFFIGENYIDKIKFYSEEINKIVVKVIENIDTTFEDYKEYIPNFPLKDRILTLRNPLAPLLWARFDTFIREDEDDIFFAELNYDKPCAQREILIMEDLYEDHNNINNEFRSNLTSYIYKICEAHFPNNTHINIGFLTDATKYEETHLAMVIKHLVDNEKFNLMSVGVNNLFVEDEKLYAFDKSNEINVLMRLFPTEFLHEIKNIESILDLFEQEKILLLNDPRAIIGQCKNLYTYLWKLIEQRDNRLSGFEKNLIAKVFPKTVEFNENNISLARDNKNNYVIKPVYGRYSNDVFIGKLHSQEQWEDSIKYVKEAIKNSSYILQEFYPIKLHKAPYYNGNFTKQCDAFANLGPFIIGDKLIGTCVRWNESYLTSEETTWISPIVAQEKMLSVKNSANIDYKELYAKAVIDYGFSGAYVQKFRYLNTAYVVMDNSKFHELKDITNKMSKLFSKTQRLLVDNINIYSDILAITNQVSLLNDLTDSFTLLGRLDFILDINNQWKVLEINSETPAGICESINIDKLIYDYINDKSLLRANDYLEDKIIESAEKILKDYKKDGSEINTIACVGTNYYEDIYTFNTMKKILSKAFKVKVISGSIYDIKVVDETAYLYGEKVDCIFRYYPLDWLGIEKEGLKCIEKLIIEKKLFSLNPTNTIISQSKAFFAIIWKLMEYKYYSIEEEELIKKHIPYTTFDFEEMIKYTNDFVVKPLLNREGEGVVISSQLKNVPEEDCIFQELCHIQTLSVNVYDYKYEYWKENLYPVFGVYITDCEYAGIFTRIGSLITNNICMYYPVYVK</sequence>
<keyword evidence="8" id="KW-1185">Reference proteome</keyword>
<evidence type="ECO:0000256" key="2">
    <source>
        <dbReference type="ARBA" id="ARBA00022723"/>
    </source>
</evidence>
<dbReference type="eggNOG" id="COG0754">
    <property type="taxonomic scope" value="Bacteria"/>
</dbReference>
<evidence type="ECO:0000313" key="8">
    <source>
        <dbReference type="Proteomes" id="UP000002730"/>
    </source>
</evidence>
<dbReference type="SUPFAM" id="SSF56059">
    <property type="entry name" value="Glutathione synthetase ATP-binding domain-like"/>
    <property type="match status" value="2"/>
</dbReference>
<dbReference type="EMBL" id="CP002160">
    <property type="protein sequence ID" value="ADL53050.1"/>
    <property type="molecule type" value="Genomic_DNA"/>
</dbReference>
<dbReference type="InterPro" id="IPR005494">
    <property type="entry name" value="GSPS_pre-ATP-grasp-like_dom"/>
</dbReference>
<dbReference type="HOGENOM" id="CLU_344433_0_0_9"/>
<dbReference type="OrthoDB" id="9765517at2"/>
<dbReference type="Pfam" id="PF03738">
    <property type="entry name" value="GSP_synth"/>
    <property type="match status" value="2"/>
</dbReference>
<evidence type="ECO:0000313" key="7">
    <source>
        <dbReference type="EMBL" id="ADL53050.1"/>
    </source>
</evidence>
<dbReference type="GO" id="GO:0016874">
    <property type="term" value="F:ligase activity"/>
    <property type="evidence" value="ECO:0007669"/>
    <property type="project" value="UniProtKB-KW"/>
</dbReference>
<dbReference type="GO" id="GO:0046872">
    <property type="term" value="F:metal ion binding"/>
    <property type="evidence" value="ECO:0007669"/>
    <property type="project" value="UniProtKB-KW"/>
</dbReference>
<evidence type="ECO:0000256" key="5">
    <source>
        <dbReference type="ARBA" id="ARBA00022842"/>
    </source>
</evidence>
<dbReference type="AlphaFoldDB" id="D9SV76"/>